<reference evidence="4 5" key="1">
    <citation type="journal article" date="2014" name="Int. J. Syst. Evol. Microbiol.">
        <title>Complete genome sequence of Corynebacterium casei LMG S-19264T (=DSM 44701T), isolated from a smear-ripened cheese.</title>
        <authorList>
            <consortium name="US DOE Joint Genome Institute (JGI-PGF)"/>
            <person name="Walter F."/>
            <person name="Albersmeier A."/>
            <person name="Kalinowski J."/>
            <person name="Ruckert C."/>
        </authorList>
    </citation>
    <scope>NUCLEOTIDE SEQUENCE [LARGE SCALE GENOMIC DNA]</scope>
    <source>
        <strain evidence="4 5">NBRC 112289</strain>
    </source>
</reference>
<dbReference type="AlphaFoldDB" id="A0AA37XCC4"/>
<gene>
    <name evidence="4" type="ORF">GCM10025874_28780</name>
</gene>
<dbReference type="Pfam" id="PF01882">
    <property type="entry name" value="DUF58"/>
    <property type="match status" value="1"/>
</dbReference>
<evidence type="ECO:0000256" key="1">
    <source>
        <dbReference type="SAM" id="MobiDB-lite"/>
    </source>
</evidence>
<dbReference type="Proteomes" id="UP001157160">
    <property type="component" value="Unassembled WGS sequence"/>
</dbReference>
<evidence type="ECO:0000256" key="2">
    <source>
        <dbReference type="SAM" id="Phobius"/>
    </source>
</evidence>
<feature type="compositionally biased region" description="Basic residues" evidence="1">
    <location>
        <begin position="15"/>
        <end position="27"/>
    </location>
</feature>
<comment type="caution">
    <text evidence="4">The sequence shown here is derived from an EMBL/GenBank/DDBJ whole genome shotgun (WGS) entry which is preliminary data.</text>
</comment>
<feature type="domain" description="DUF58" evidence="3">
    <location>
        <begin position="244"/>
        <end position="289"/>
    </location>
</feature>
<proteinExistence type="predicted"/>
<accession>A0AA37XCC4</accession>
<name>A0AA37XCC4_9MICO</name>
<protein>
    <recommendedName>
        <fullName evidence="3">DUF58 domain-containing protein</fullName>
    </recommendedName>
</protein>
<organism evidence="4 5">
    <name type="scientific">Arenivirga flava</name>
    <dbReference type="NCBI Taxonomy" id="1930060"/>
    <lineage>
        <taxon>Bacteria</taxon>
        <taxon>Bacillati</taxon>
        <taxon>Actinomycetota</taxon>
        <taxon>Actinomycetes</taxon>
        <taxon>Micrococcales</taxon>
        <taxon>Microbacteriaceae</taxon>
        <taxon>Arenivirga</taxon>
    </lineage>
</organism>
<feature type="transmembrane region" description="Helical" evidence="2">
    <location>
        <begin position="49"/>
        <end position="69"/>
    </location>
</feature>
<feature type="transmembrane region" description="Helical" evidence="2">
    <location>
        <begin position="75"/>
        <end position="96"/>
    </location>
</feature>
<keyword evidence="2" id="KW-0472">Membrane</keyword>
<feature type="region of interest" description="Disordered" evidence="1">
    <location>
        <begin position="1"/>
        <end position="33"/>
    </location>
</feature>
<dbReference type="InterPro" id="IPR002881">
    <property type="entry name" value="DUF58"/>
</dbReference>
<keyword evidence="2" id="KW-1133">Transmembrane helix</keyword>
<dbReference type="PANTHER" id="PTHR34351:SF1">
    <property type="entry name" value="SLR1927 PROTEIN"/>
    <property type="match status" value="1"/>
</dbReference>
<evidence type="ECO:0000313" key="5">
    <source>
        <dbReference type="Proteomes" id="UP001157160"/>
    </source>
</evidence>
<dbReference type="PANTHER" id="PTHR34351">
    <property type="entry name" value="SLR1927 PROTEIN-RELATED"/>
    <property type="match status" value="1"/>
</dbReference>
<dbReference type="EMBL" id="BSUL01000001">
    <property type="protein sequence ID" value="GMA29625.1"/>
    <property type="molecule type" value="Genomic_DNA"/>
</dbReference>
<keyword evidence="2" id="KW-0812">Transmembrane</keyword>
<evidence type="ECO:0000259" key="3">
    <source>
        <dbReference type="Pfam" id="PF01882"/>
    </source>
</evidence>
<keyword evidence="5" id="KW-1185">Reference proteome</keyword>
<evidence type="ECO:0000313" key="4">
    <source>
        <dbReference type="EMBL" id="GMA29625.1"/>
    </source>
</evidence>
<dbReference type="RefSeq" id="WP_284233905.1">
    <property type="nucleotide sequence ID" value="NZ_BSUL01000001.1"/>
</dbReference>
<sequence>MARPSKVPRPAGTPRSRRSAERRRARVRGVAGSASARSRRPLLRWAVRPTLRGAALALAGVALLTVGLLQRSTVLGYAGALLLAAVATAVLLVLLLRPRPTVDRRLDRALVPAGGAVEVRLQLRNPRTLPMPPGDWTDVFDDPFTADAGGRTPRIPGRGEGAAVIAYRIETSERGDYTVGPLRAVVTDPLGLARSERTAEGSASLVVTPRITPLLDVAYAAQLDQGVSARRQLRSDRTVRDVTAREYRPGDPLRHMHWRATAHHGELMVRQEEHQERSRSLLLLDTRAESYLTAAERALAADPRLERNRRELLGLTALSRFEWAVEALASLAAFLDAQGVRVRLLDGGTGDGTGNDGLEAVLLRLARVDLSDDRADAHEALLRSVSAELAEGPQPVFGVTGAHGDEELGALGALRSRAGAGTLLLMDEDEPVAVALRDQGWRVGVMDLRSEVAFAWSDDPTREAPDFFEDLVAAEIRGREGRDG</sequence>